<dbReference type="AlphaFoldDB" id="A0A4P9ZW28"/>
<reference evidence="9" key="1">
    <citation type="journal article" date="2018" name="Nat. Microbiol.">
        <title>Leveraging single-cell genomics to expand the fungal tree of life.</title>
        <authorList>
            <person name="Ahrendt S.R."/>
            <person name="Quandt C.A."/>
            <person name="Ciobanu D."/>
            <person name="Clum A."/>
            <person name="Salamov A."/>
            <person name="Andreopoulos B."/>
            <person name="Cheng J.F."/>
            <person name="Woyke T."/>
            <person name="Pelin A."/>
            <person name="Henrissat B."/>
            <person name="Reynolds N.K."/>
            <person name="Benny G.L."/>
            <person name="Smith M.E."/>
            <person name="James T.Y."/>
            <person name="Grigoriev I.V."/>
        </authorList>
    </citation>
    <scope>NUCLEOTIDE SEQUENCE [LARGE SCALE GENOMIC DNA]</scope>
    <source>
        <strain evidence="9">RSA 468</strain>
    </source>
</reference>
<sequence length="878" mass="97139">MSESLPKPLLVRRSCDACLKRKVRCDSGRPCQRCQSRQEECHYGTITRRPPRNTQRRKRTELAQLRQHQQGSEGGLVAITTTTLPPAVGGLVVTTATLRSVAAPFTVGSSSLAEEATVLPLSAESWVSYDSSNYHQYQPPLPCTTALPPATTTATLPLSTGPGRSPHIPRHGSPQPQEITRILATLNQYFPHPADQPPLVDPAWTGPLAGCMPTPLSPSVTAEYGTLQKLSVFFEGLSLESHTLCQERVLVEALHRLMYLLNQYAPDHITSVLDLGADPLGIPSTTENAPSSAVGAPEKGSGPFLRAIPLLEQRPALLENLMSDITHNPLQHQLLYLLTQRPKLRGLPWELRSTEQDLYHPEVIIPLCALYTAICYGPQSTFMFNRFLARLRQNRVPALLLNAMLAVASPFSSTAANLETPRHQAGRYYAQRTKYLILTSHYISPEAITNFCIGSLVFFNAREMLVISEILGMTMRKVIEAGYHQIDLDTRRPSGSPEFSDPTPLVDHPPHLSHPPALSSPSSSSLASSSPSNLVRYGGNSPLSISSSSSSSVSPVLFLASGSSSTEHPSNSRTLALRSDIKYLARNIIRQIFWVVYCGQTMSNLALGLNPGIDADIICTLPPDEDFLTSVLRSDGTDPCPCMPFAHFDYPFGIPSAIQLYRLMNTLNEYRAGQRVGRVVTQARHEDLDHQFRQWEKTLPPECTLAYIQLAFPGSPPSLPANPPQWVRHLLSLHCNYYMLRICLNTPSPYATPDCFNPFTRPDTHPANWHTAEQMSRNILPVLDVIDFKYVPISMYAYLYGPAHIYLYDLLHGPAQRKAYARYRVQDYMNRLKICADYFQVAEVMFKNFQAAFDAALKAIGADSAGSATLAAVDPFNL</sequence>
<evidence type="ECO:0000256" key="1">
    <source>
        <dbReference type="ARBA" id="ARBA00004123"/>
    </source>
</evidence>
<evidence type="ECO:0000256" key="2">
    <source>
        <dbReference type="ARBA" id="ARBA00022723"/>
    </source>
</evidence>
<accession>A0A4P9ZW28</accession>
<evidence type="ECO:0000259" key="7">
    <source>
        <dbReference type="PROSITE" id="PS50048"/>
    </source>
</evidence>
<feature type="domain" description="Zn(2)-C6 fungal-type" evidence="7">
    <location>
        <begin position="14"/>
        <end position="43"/>
    </location>
</feature>
<dbReference type="GO" id="GO:0000981">
    <property type="term" value="F:DNA-binding transcription factor activity, RNA polymerase II-specific"/>
    <property type="evidence" value="ECO:0007669"/>
    <property type="project" value="InterPro"/>
</dbReference>
<dbReference type="PANTHER" id="PTHR47338">
    <property type="entry name" value="ZN(II)2CYS6 TRANSCRIPTION FACTOR (EUROFUNG)-RELATED"/>
    <property type="match status" value="1"/>
</dbReference>
<evidence type="ECO:0000256" key="3">
    <source>
        <dbReference type="ARBA" id="ARBA00023015"/>
    </source>
</evidence>
<dbReference type="GO" id="GO:0008270">
    <property type="term" value="F:zinc ion binding"/>
    <property type="evidence" value="ECO:0007669"/>
    <property type="project" value="InterPro"/>
</dbReference>
<dbReference type="PROSITE" id="PS50048">
    <property type="entry name" value="ZN2_CY6_FUNGAL_2"/>
    <property type="match status" value="1"/>
</dbReference>
<dbReference type="SUPFAM" id="SSF57701">
    <property type="entry name" value="Zn2/Cys6 DNA-binding domain"/>
    <property type="match status" value="1"/>
</dbReference>
<feature type="region of interest" description="Disordered" evidence="6">
    <location>
        <begin position="489"/>
        <end position="527"/>
    </location>
</feature>
<gene>
    <name evidence="8" type="ORF">BJ085DRAFT_40650</name>
</gene>
<keyword evidence="4" id="KW-0804">Transcription</keyword>
<dbReference type="CDD" id="cd12148">
    <property type="entry name" value="fungal_TF_MHR"/>
    <property type="match status" value="1"/>
</dbReference>
<dbReference type="InterPro" id="IPR036864">
    <property type="entry name" value="Zn2-C6_fun-type_DNA-bd_sf"/>
</dbReference>
<comment type="subcellular location">
    <subcellularLocation>
        <location evidence="1">Nucleus</location>
    </subcellularLocation>
</comment>
<feature type="compositionally biased region" description="Low complexity" evidence="6">
    <location>
        <begin position="514"/>
        <end position="527"/>
    </location>
</feature>
<dbReference type="InterPro" id="IPR050815">
    <property type="entry name" value="TF_fung"/>
</dbReference>
<evidence type="ECO:0000313" key="9">
    <source>
        <dbReference type="Proteomes" id="UP000268162"/>
    </source>
</evidence>
<dbReference type="PANTHER" id="PTHR47338:SF5">
    <property type="entry name" value="ZN(II)2CYS6 TRANSCRIPTION FACTOR (EUROFUNG)"/>
    <property type="match status" value="1"/>
</dbReference>
<keyword evidence="9" id="KW-1185">Reference proteome</keyword>
<dbReference type="Gene3D" id="4.10.240.10">
    <property type="entry name" value="Zn(2)-C6 fungal-type DNA-binding domain"/>
    <property type="match status" value="1"/>
</dbReference>
<name>A0A4P9ZW28_9FUNG</name>
<evidence type="ECO:0000313" key="8">
    <source>
        <dbReference type="EMBL" id="RKP37498.1"/>
    </source>
</evidence>
<organism evidence="8 9">
    <name type="scientific">Dimargaris cristalligena</name>
    <dbReference type="NCBI Taxonomy" id="215637"/>
    <lineage>
        <taxon>Eukaryota</taxon>
        <taxon>Fungi</taxon>
        <taxon>Fungi incertae sedis</taxon>
        <taxon>Zoopagomycota</taxon>
        <taxon>Kickxellomycotina</taxon>
        <taxon>Dimargaritomycetes</taxon>
        <taxon>Dimargaritales</taxon>
        <taxon>Dimargaritaceae</taxon>
        <taxon>Dimargaris</taxon>
    </lineage>
</organism>
<keyword evidence="5" id="KW-0539">Nucleus</keyword>
<dbReference type="GO" id="GO:0005634">
    <property type="term" value="C:nucleus"/>
    <property type="evidence" value="ECO:0007669"/>
    <property type="project" value="UniProtKB-SubCell"/>
</dbReference>
<evidence type="ECO:0000256" key="4">
    <source>
        <dbReference type="ARBA" id="ARBA00023163"/>
    </source>
</evidence>
<dbReference type="InterPro" id="IPR001138">
    <property type="entry name" value="Zn2Cys6_DnaBD"/>
</dbReference>
<dbReference type="SMART" id="SM00066">
    <property type="entry name" value="GAL4"/>
    <property type="match status" value="1"/>
</dbReference>
<protein>
    <recommendedName>
        <fullName evidence="7">Zn(2)-C6 fungal-type domain-containing protein</fullName>
    </recommendedName>
</protein>
<dbReference type="Pfam" id="PF00172">
    <property type="entry name" value="Zn_clus"/>
    <property type="match status" value="1"/>
</dbReference>
<dbReference type="EMBL" id="ML002486">
    <property type="protein sequence ID" value="RKP37498.1"/>
    <property type="molecule type" value="Genomic_DNA"/>
</dbReference>
<proteinExistence type="predicted"/>
<dbReference type="CDD" id="cd00067">
    <property type="entry name" value="GAL4"/>
    <property type="match status" value="1"/>
</dbReference>
<dbReference type="Proteomes" id="UP000268162">
    <property type="component" value="Unassembled WGS sequence"/>
</dbReference>
<keyword evidence="3" id="KW-0805">Transcription regulation</keyword>
<evidence type="ECO:0000256" key="6">
    <source>
        <dbReference type="SAM" id="MobiDB-lite"/>
    </source>
</evidence>
<evidence type="ECO:0000256" key="5">
    <source>
        <dbReference type="ARBA" id="ARBA00023242"/>
    </source>
</evidence>
<keyword evidence="2" id="KW-0479">Metal-binding</keyword>